<name>A0A382CWD2_9ZZZZ</name>
<proteinExistence type="predicted"/>
<accession>A0A382CWD2</accession>
<organism evidence="1">
    <name type="scientific">marine metagenome</name>
    <dbReference type="NCBI Taxonomy" id="408172"/>
    <lineage>
        <taxon>unclassified sequences</taxon>
        <taxon>metagenomes</taxon>
        <taxon>ecological metagenomes</taxon>
    </lineage>
</organism>
<protein>
    <submittedName>
        <fullName evidence="1">Uncharacterized protein</fullName>
    </submittedName>
</protein>
<sequence length="31" mass="3631">MILTQATNSPDLIIELGDNVLYFFRLCRNIF</sequence>
<reference evidence="1" key="1">
    <citation type="submission" date="2018-05" db="EMBL/GenBank/DDBJ databases">
        <authorList>
            <person name="Lanie J.A."/>
            <person name="Ng W.-L."/>
            <person name="Kazmierczak K.M."/>
            <person name="Andrzejewski T.M."/>
            <person name="Davidsen T.M."/>
            <person name="Wayne K.J."/>
            <person name="Tettelin H."/>
            <person name="Glass J.I."/>
            <person name="Rusch D."/>
            <person name="Podicherti R."/>
            <person name="Tsui H.-C.T."/>
            <person name="Winkler M.E."/>
        </authorList>
    </citation>
    <scope>NUCLEOTIDE SEQUENCE</scope>
</reference>
<evidence type="ECO:0000313" key="1">
    <source>
        <dbReference type="EMBL" id="SVB29627.1"/>
    </source>
</evidence>
<gene>
    <name evidence="1" type="ORF">METZ01_LOCUS182481</name>
</gene>
<dbReference type="EMBL" id="UINC01036130">
    <property type="protein sequence ID" value="SVB29627.1"/>
    <property type="molecule type" value="Genomic_DNA"/>
</dbReference>
<dbReference type="AlphaFoldDB" id="A0A382CWD2"/>